<dbReference type="GO" id="GO:0032259">
    <property type="term" value="P:methylation"/>
    <property type="evidence" value="ECO:0007669"/>
    <property type="project" value="UniProtKB-KW"/>
</dbReference>
<dbReference type="InterPro" id="IPR050953">
    <property type="entry name" value="N4_N6_ade-DNA_methylase"/>
</dbReference>
<keyword evidence="2" id="KW-0489">Methyltransferase</keyword>
<sequence>MFDIIIGNPPYVENKKIKNAEFKKKLTKRFKSAYRLFDLSVLFIEKSLELLKGQDGCLSMLTTNKFLAADYGIRIRQLLINHTELKEITNISSLPIFGRTAAYPIIIFLKKALPKANNMVVIKKYEKLNELNEDSYTESQLLPQKLIKKIPASVFPISGQINLINFLYNNFKTFTESFSDLKIMYRPYGFINWSKHLTNISNNPNSKRDLLLIGTGNVGKYHIKFDKPIKIAKKIIPISYFKYKSEFEHIWEESSSQKLIFREIAKELTWTFDPG</sequence>
<evidence type="ECO:0000259" key="6">
    <source>
        <dbReference type="Pfam" id="PF07669"/>
    </source>
</evidence>
<accession>X0TFC0</accession>
<evidence type="ECO:0000256" key="4">
    <source>
        <dbReference type="ARBA" id="ARBA00022691"/>
    </source>
</evidence>
<protein>
    <recommendedName>
        <fullName evidence="1">site-specific DNA-methyltransferase (adenine-specific)</fullName>
        <ecNumber evidence="1">2.1.1.72</ecNumber>
    </recommendedName>
</protein>
<evidence type="ECO:0000256" key="2">
    <source>
        <dbReference type="ARBA" id="ARBA00022603"/>
    </source>
</evidence>
<dbReference type="PROSITE" id="PS00092">
    <property type="entry name" value="N6_MTASE"/>
    <property type="match status" value="1"/>
</dbReference>
<dbReference type="GO" id="GO:0006304">
    <property type="term" value="P:DNA modification"/>
    <property type="evidence" value="ECO:0007669"/>
    <property type="project" value="InterPro"/>
</dbReference>
<dbReference type="EMBL" id="BARS01019527">
    <property type="protein sequence ID" value="GAF91899.1"/>
    <property type="molecule type" value="Genomic_DNA"/>
</dbReference>
<keyword evidence="3" id="KW-0808">Transferase</keyword>
<dbReference type="PANTHER" id="PTHR33841">
    <property type="entry name" value="DNA METHYLTRANSFERASE YEEA-RELATED"/>
    <property type="match status" value="1"/>
</dbReference>
<proteinExistence type="predicted"/>
<evidence type="ECO:0000256" key="1">
    <source>
        <dbReference type="ARBA" id="ARBA00011900"/>
    </source>
</evidence>
<dbReference type="InterPro" id="IPR002052">
    <property type="entry name" value="DNA_methylase_N6_adenine_CS"/>
</dbReference>
<dbReference type="GO" id="GO:0009007">
    <property type="term" value="F:site-specific DNA-methyltransferase (adenine-specific) activity"/>
    <property type="evidence" value="ECO:0007669"/>
    <property type="project" value="UniProtKB-EC"/>
</dbReference>
<organism evidence="7">
    <name type="scientific">marine sediment metagenome</name>
    <dbReference type="NCBI Taxonomy" id="412755"/>
    <lineage>
        <taxon>unclassified sequences</taxon>
        <taxon>metagenomes</taxon>
        <taxon>ecological metagenomes</taxon>
    </lineage>
</organism>
<dbReference type="InterPro" id="IPR029063">
    <property type="entry name" value="SAM-dependent_MTases_sf"/>
</dbReference>
<dbReference type="SUPFAM" id="SSF53335">
    <property type="entry name" value="S-adenosyl-L-methionine-dependent methyltransferases"/>
    <property type="match status" value="1"/>
</dbReference>
<dbReference type="InterPro" id="IPR011639">
    <property type="entry name" value="MethylTrfase_TaqI-like_dom"/>
</dbReference>
<gene>
    <name evidence="7" type="ORF">S01H1_31632</name>
</gene>
<comment type="caution">
    <text evidence="7">The sequence shown here is derived from an EMBL/GenBank/DDBJ whole genome shotgun (WGS) entry which is preliminary data.</text>
</comment>
<dbReference type="EC" id="2.1.1.72" evidence="1"/>
<dbReference type="GO" id="GO:0003676">
    <property type="term" value="F:nucleic acid binding"/>
    <property type="evidence" value="ECO:0007669"/>
    <property type="project" value="InterPro"/>
</dbReference>
<feature type="non-terminal residue" evidence="7">
    <location>
        <position position="275"/>
    </location>
</feature>
<dbReference type="Pfam" id="PF07669">
    <property type="entry name" value="Eco57I"/>
    <property type="match status" value="1"/>
</dbReference>
<evidence type="ECO:0000256" key="5">
    <source>
        <dbReference type="ARBA" id="ARBA00047942"/>
    </source>
</evidence>
<name>X0TFC0_9ZZZZ</name>
<comment type="catalytic activity">
    <reaction evidence="5">
        <text>a 2'-deoxyadenosine in DNA + S-adenosyl-L-methionine = an N(6)-methyl-2'-deoxyadenosine in DNA + S-adenosyl-L-homocysteine + H(+)</text>
        <dbReference type="Rhea" id="RHEA:15197"/>
        <dbReference type="Rhea" id="RHEA-COMP:12418"/>
        <dbReference type="Rhea" id="RHEA-COMP:12419"/>
        <dbReference type="ChEBI" id="CHEBI:15378"/>
        <dbReference type="ChEBI" id="CHEBI:57856"/>
        <dbReference type="ChEBI" id="CHEBI:59789"/>
        <dbReference type="ChEBI" id="CHEBI:90615"/>
        <dbReference type="ChEBI" id="CHEBI:90616"/>
        <dbReference type="EC" id="2.1.1.72"/>
    </reaction>
</comment>
<dbReference type="Gene3D" id="3.40.50.150">
    <property type="entry name" value="Vaccinia Virus protein VP39"/>
    <property type="match status" value="1"/>
</dbReference>
<reference evidence="7" key="1">
    <citation type="journal article" date="2014" name="Front. Microbiol.">
        <title>High frequency of phylogenetically diverse reductive dehalogenase-homologous genes in deep subseafloor sedimentary metagenomes.</title>
        <authorList>
            <person name="Kawai M."/>
            <person name="Futagami T."/>
            <person name="Toyoda A."/>
            <person name="Takaki Y."/>
            <person name="Nishi S."/>
            <person name="Hori S."/>
            <person name="Arai W."/>
            <person name="Tsubouchi T."/>
            <person name="Morono Y."/>
            <person name="Uchiyama I."/>
            <person name="Ito T."/>
            <person name="Fujiyama A."/>
            <person name="Inagaki F."/>
            <person name="Takami H."/>
        </authorList>
    </citation>
    <scope>NUCLEOTIDE SEQUENCE</scope>
    <source>
        <strain evidence="7">Expedition CK06-06</strain>
    </source>
</reference>
<keyword evidence="4" id="KW-0949">S-adenosyl-L-methionine</keyword>
<feature type="domain" description="Type II methyltransferase M.TaqI-like" evidence="6">
    <location>
        <begin position="2"/>
        <end position="97"/>
    </location>
</feature>
<evidence type="ECO:0000256" key="3">
    <source>
        <dbReference type="ARBA" id="ARBA00022679"/>
    </source>
</evidence>
<evidence type="ECO:0000313" key="7">
    <source>
        <dbReference type="EMBL" id="GAF91899.1"/>
    </source>
</evidence>
<dbReference type="AlphaFoldDB" id="X0TFC0"/>
<dbReference type="PANTHER" id="PTHR33841:SF1">
    <property type="entry name" value="DNA METHYLTRANSFERASE A"/>
    <property type="match status" value="1"/>
</dbReference>